<gene>
    <name evidence="2" type="ORF">EHQ30_09165</name>
</gene>
<dbReference type="Proteomes" id="UP000297891">
    <property type="component" value="Unassembled WGS sequence"/>
</dbReference>
<protein>
    <submittedName>
        <fullName evidence="2">Divalent-cation tolerance protein CutA</fullName>
    </submittedName>
</protein>
<sequence length="107" mass="12590">MNEGWEYYTVYSTYATEDEAKKIAKQVVIERLAACANVIKGMESIYIWKETIEESMETVCLFKTTKEKLDHLMQRIKELHSYETPCIVVWPIVTADSDYLDWLRNSL</sequence>
<dbReference type="GO" id="GO:0010038">
    <property type="term" value="P:response to metal ion"/>
    <property type="evidence" value="ECO:0007669"/>
    <property type="project" value="InterPro"/>
</dbReference>
<reference evidence="2" key="1">
    <citation type="journal article" date="2019" name="PLoS Negl. Trop. Dis.">
        <title>Revisiting the worldwide diversity of Leptospira species in the environment.</title>
        <authorList>
            <person name="Vincent A.T."/>
            <person name="Schiettekatte O."/>
            <person name="Bourhy P."/>
            <person name="Veyrier F.J."/>
            <person name="Picardeau M."/>
        </authorList>
    </citation>
    <scope>NUCLEOTIDE SEQUENCE [LARGE SCALE GENOMIC DNA]</scope>
    <source>
        <strain evidence="2">201800277</strain>
    </source>
</reference>
<name>A0A2M9Y4Y4_9LEPT</name>
<dbReference type="AlphaFoldDB" id="A0A2M9Y4Y4"/>
<dbReference type="InterPro" id="IPR004323">
    <property type="entry name" value="Ion_tolerance_CutA"/>
</dbReference>
<dbReference type="InterPro" id="IPR015867">
    <property type="entry name" value="N-reg_PII/ATP_PRibTrfase_C"/>
</dbReference>
<proteinExistence type="inferred from homology"/>
<dbReference type="Gene3D" id="3.30.70.120">
    <property type="match status" value="1"/>
</dbReference>
<dbReference type="GO" id="GO:0005507">
    <property type="term" value="F:copper ion binding"/>
    <property type="evidence" value="ECO:0007669"/>
    <property type="project" value="TreeGrafter"/>
</dbReference>
<accession>A0A2M9Y4Y4</accession>
<comment type="caution">
    <text evidence="2">The sequence shown here is derived from an EMBL/GenBank/DDBJ whole genome shotgun (WGS) entry which is preliminary data.</text>
</comment>
<keyword evidence="3" id="KW-1185">Reference proteome</keyword>
<dbReference type="PANTHER" id="PTHR23419:SF8">
    <property type="entry name" value="FI09726P"/>
    <property type="match status" value="1"/>
</dbReference>
<dbReference type="PANTHER" id="PTHR23419">
    <property type="entry name" value="DIVALENT CATION TOLERANCE CUTA-RELATED"/>
    <property type="match status" value="1"/>
</dbReference>
<dbReference type="OrthoDB" id="37622at2"/>
<dbReference type="SUPFAM" id="SSF54913">
    <property type="entry name" value="GlnB-like"/>
    <property type="match status" value="1"/>
</dbReference>
<dbReference type="InterPro" id="IPR011322">
    <property type="entry name" value="N-reg_PII-like_a/b"/>
</dbReference>
<organism evidence="2 3">
    <name type="scientific">Leptospira brenneri</name>
    <dbReference type="NCBI Taxonomy" id="2023182"/>
    <lineage>
        <taxon>Bacteria</taxon>
        <taxon>Pseudomonadati</taxon>
        <taxon>Spirochaetota</taxon>
        <taxon>Spirochaetia</taxon>
        <taxon>Leptospirales</taxon>
        <taxon>Leptospiraceae</taxon>
        <taxon>Leptospira</taxon>
    </lineage>
</organism>
<evidence type="ECO:0000313" key="2">
    <source>
        <dbReference type="EMBL" id="TGK96746.1"/>
    </source>
</evidence>
<dbReference type="RefSeq" id="WP_100789915.1">
    <property type="nucleotide sequence ID" value="NZ_NPDQ01000002.1"/>
</dbReference>
<comment type="similarity">
    <text evidence="1">Belongs to the CutA family.</text>
</comment>
<dbReference type="Pfam" id="PF03091">
    <property type="entry name" value="CutA1"/>
    <property type="match status" value="1"/>
</dbReference>
<dbReference type="EMBL" id="RQFP01000001">
    <property type="protein sequence ID" value="TGK96746.1"/>
    <property type="molecule type" value="Genomic_DNA"/>
</dbReference>
<evidence type="ECO:0000256" key="1">
    <source>
        <dbReference type="ARBA" id="ARBA00010169"/>
    </source>
</evidence>
<evidence type="ECO:0000313" key="3">
    <source>
        <dbReference type="Proteomes" id="UP000297891"/>
    </source>
</evidence>